<accession>A0A1I2BDK7</accession>
<protein>
    <submittedName>
        <fullName evidence="9">Drug resistance transporter, EmrB/QacA subfamily</fullName>
    </submittedName>
</protein>
<evidence type="ECO:0000259" key="8">
    <source>
        <dbReference type="PROSITE" id="PS50850"/>
    </source>
</evidence>
<feature type="transmembrane region" description="Helical" evidence="7">
    <location>
        <begin position="505"/>
        <end position="523"/>
    </location>
</feature>
<keyword evidence="3" id="KW-1003">Cell membrane</keyword>
<feature type="transmembrane region" description="Helical" evidence="7">
    <location>
        <begin position="228"/>
        <end position="250"/>
    </location>
</feature>
<keyword evidence="11" id="KW-1185">Reference proteome</keyword>
<organism evidence="9 12">
    <name type="scientific">Saccharopolyspora kobensis</name>
    <dbReference type="NCBI Taxonomy" id="146035"/>
    <lineage>
        <taxon>Bacteria</taxon>
        <taxon>Bacillati</taxon>
        <taxon>Actinomycetota</taxon>
        <taxon>Actinomycetes</taxon>
        <taxon>Pseudonocardiales</taxon>
        <taxon>Pseudonocardiaceae</taxon>
        <taxon>Saccharopolyspora</taxon>
    </lineage>
</organism>
<dbReference type="CDD" id="cd17321">
    <property type="entry name" value="MFS_MMR_MDR_like"/>
    <property type="match status" value="1"/>
</dbReference>
<dbReference type="Pfam" id="PF07690">
    <property type="entry name" value="MFS_1"/>
    <property type="match status" value="1"/>
</dbReference>
<feature type="transmembrane region" description="Helical" evidence="7">
    <location>
        <begin position="109"/>
        <end position="127"/>
    </location>
</feature>
<feature type="transmembrane region" description="Helical" evidence="7">
    <location>
        <begin position="271"/>
        <end position="292"/>
    </location>
</feature>
<feature type="transmembrane region" description="Helical" evidence="7">
    <location>
        <begin position="48"/>
        <end position="66"/>
    </location>
</feature>
<sequence>MRNLRGNPWAVLVALCLGFFTTLLDTTVVGVAVPDIVERLGTTYNEVLWVSNSYVLVLAVLLIPGGKLGDLLGKRNTYLAGVAVFSAASLLCALAQTPGQLIAARTMQGLGAALLIPQTMSIIIGTFPPQRRGAALGVWGAVAGVATIAGPPLGGFLVGALDWRWIFTVNVPLGALVLVIAPLIIPAGTRPPRPGRFDFRGALLVVLGLCCLTFGLQEGQRYDWGVVWSFVSIPLLLVTGVLLLVVFAFSQRRPGPRAPMVPFELLSNRNFGLMNVGAIGLSVGIMSMAIGFQLYAQSVLGHSALAAGLISLPMSAISVLLGPYAGRLSDKLGGKPVVVTGLLLFGLGLLVFSLTSTVDSTAGALLPTMLVMGVGLGATFAPLTTVAMHDVQPVVAGSAAGVLNATRQIGSVLGTAGFGVLLQNQLVANLLARAETAAAALPAEVRGEFVAGVRRATSSGVDFADLQAGTAVPVPSGISPALAQQVEAAAREVFTGGYVDAMHSAMVLPIGAVLIGAICALLAKGRTALAAEPGRRSAMSGATR</sequence>
<dbReference type="Gene3D" id="1.20.1720.10">
    <property type="entry name" value="Multidrug resistance protein D"/>
    <property type="match status" value="1"/>
</dbReference>
<dbReference type="PANTHER" id="PTHR42718">
    <property type="entry name" value="MAJOR FACILITATOR SUPERFAMILY MULTIDRUG TRANSPORTER MFSC"/>
    <property type="match status" value="1"/>
</dbReference>
<evidence type="ECO:0000313" key="11">
    <source>
        <dbReference type="Proteomes" id="UP000199690"/>
    </source>
</evidence>
<comment type="subcellular location">
    <subcellularLocation>
        <location evidence="1">Cell membrane</location>
        <topology evidence="1">Multi-pass membrane protein</topology>
    </subcellularLocation>
</comment>
<dbReference type="AlphaFoldDB" id="A0A1H6ACU8"/>
<evidence type="ECO:0000256" key="7">
    <source>
        <dbReference type="SAM" id="Phobius"/>
    </source>
</evidence>
<dbReference type="InterPro" id="IPR036259">
    <property type="entry name" value="MFS_trans_sf"/>
</dbReference>
<dbReference type="Proteomes" id="UP000236729">
    <property type="component" value="Unassembled WGS sequence"/>
</dbReference>
<evidence type="ECO:0000256" key="2">
    <source>
        <dbReference type="ARBA" id="ARBA00022448"/>
    </source>
</evidence>
<evidence type="ECO:0000313" key="12">
    <source>
        <dbReference type="Proteomes" id="UP000236729"/>
    </source>
</evidence>
<keyword evidence="6 7" id="KW-0472">Membrane</keyword>
<dbReference type="InterPro" id="IPR004638">
    <property type="entry name" value="EmrB-like"/>
</dbReference>
<name>A0A1H6ACU8_9PSEU</name>
<dbReference type="GO" id="GO:0005886">
    <property type="term" value="C:plasma membrane"/>
    <property type="evidence" value="ECO:0007669"/>
    <property type="project" value="UniProtKB-SubCell"/>
</dbReference>
<feature type="transmembrane region" description="Helical" evidence="7">
    <location>
        <begin position="364"/>
        <end position="383"/>
    </location>
</feature>
<dbReference type="PROSITE" id="PS50850">
    <property type="entry name" value="MFS"/>
    <property type="match status" value="1"/>
</dbReference>
<dbReference type="Proteomes" id="UP000199690">
    <property type="component" value="Unassembled WGS sequence"/>
</dbReference>
<dbReference type="InterPro" id="IPR020846">
    <property type="entry name" value="MFS_dom"/>
</dbReference>
<keyword evidence="2" id="KW-0813">Transport</keyword>
<feature type="domain" description="Major facilitator superfamily (MFS) profile" evidence="8">
    <location>
        <begin position="11"/>
        <end position="455"/>
    </location>
</feature>
<accession>A0A1H6ACU8</accession>
<evidence type="ECO:0000256" key="6">
    <source>
        <dbReference type="ARBA" id="ARBA00023136"/>
    </source>
</evidence>
<proteinExistence type="predicted"/>
<dbReference type="Gene3D" id="1.20.1250.20">
    <property type="entry name" value="MFS general substrate transporter like domains"/>
    <property type="match status" value="1"/>
</dbReference>
<evidence type="ECO:0000256" key="4">
    <source>
        <dbReference type="ARBA" id="ARBA00022692"/>
    </source>
</evidence>
<keyword evidence="5 7" id="KW-1133">Transmembrane helix</keyword>
<dbReference type="SMR" id="A0A1H6ACU8"/>
<feature type="transmembrane region" description="Helical" evidence="7">
    <location>
        <begin position="165"/>
        <end position="185"/>
    </location>
</feature>
<dbReference type="PRINTS" id="PR01036">
    <property type="entry name" value="TCRTETB"/>
</dbReference>
<dbReference type="RefSeq" id="WP_093356711.1">
    <property type="nucleotide sequence ID" value="NZ_FNVB01000003.1"/>
</dbReference>
<feature type="transmembrane region" description="Helical" evidence="7">
    <location>
        <begin position="337"/>
        <end position="358"/>
    </location>
</feature>
<evidence type="ECO:0000256" key="1">
    <source>
        <dbReference type="ARBA" id="ARBA00004651"/>
    </source>
</evidence>
<dbReference type="GO" id="GO:0022857">
    <property type="term" value="F:transmembrane transporter activity"/>
    <property type="evidence" value="ECO:0007669"/>
    <property type="project" value="InterPro"/>
</dbReference>
<reference evidence="11 12" key="2">
    <citation type="submission" date="2016-10" db="EMBL/GenBank/DDBJ databases">
        <authorList>
            <person name="Varghese N."/>
            <person name="Submissions S."/>
        </authorList>
    </citation>
    <scope>NUCLEOTIDE SEQUENCE [LARGE SCALE GENOMIC DNA]</scope>
    <source>
        <strain evidence="12">ATCC 20501</strain>
        <strain evidence="10 11">CGMCC 4.3529</strain>
    </source>
</reference>
<feature type="transmembrane region" description="Helical" evidence="7">
    <location>
        <begin position="78"/>
        <end position="97"/>
    </location>
</feature>
<evidence type="ECO:0000256" key="5">
    <source>
        <dbReference type="ARBA" id="ARBA00022989"/>
    </source>
</evidence>
<evidence type="ECO:0000313" key="9">
    <source>
        <dbReference type="EMBL" id="SEG46202.1"/>
    </source>
</evidence>
<dbReference type="PANTHER" id="PTHR42718:SF46">
    <property type="entry name" value="BLR6921 PROTEIN"/>
    <property type="match status" value="1"/>
</dbReference>
<gene>
    <name evidence="9" type="ORF">SAMN02982929_02252</name>
    <name evidence="10" type="ORF">SAMN05216506_11286</name>
</gene>
<dbReference type="InterPro" id="IPR011701">
    <property type="entry name" value="MFS"/>
</dbReference>
<dbReference type="NCBIfam" id="TIGR00711">
    <property type="entry name" value="efflux_EmrB"/>
    <property type="match status" value="1"/>
</dbReference>
<keyword evidence="4 7" id="KW-0812">Transmembrane</keyword>
<feature type="transmembrane region" description="Helical" evidence="7">
    <location>
        <begin position="304"/>
        <end position="325"/>
    </location>
</feature>
<evidence type="ECO:0000313" key="10">
    <source>
        <dbReference type="EMBL" id="SFE54225.1"/>
    </source>
</evidence>
<dbReference type="EMBL" id="FNVB01000003">
    <property type="protein sequence ID" value="SEG46202.1"/>
    <property type="molecule type" value="Genomic_DNA"/>
</dbReference>
<dbReference type="SUPFAM" id="SSF103473">
    <property type="entry name" value="MFS general substrate transporter"/>
    <property type="match status" value="1"/>
</dbReference>
<dbReference type="EMBL" id="FOME01000012">
    <property type="protein sequence ID" value="SFE54225.1"/>
    <property type="molecule type" value="Genomic_DNA"/>
</dbReference>
<feature type="transmembrane region" description="Helical" evidence="7">
    <location>
        <begin position="134"/>
        <end position="153"/>
    </location>
</feature>
<feature type="transmembrane region" description="Helical" evidence="7">
    <location>
        <begin position="197"/>
        <end position="216"/>
    </location>
</feature>
<evidence type="ECO:0000256" key="3">
    <source>
        <dbReference type="ARBA" id="ARBA00022475"/>
    </source>
</evidence>
<reference evidence="9" key="1">
    <citation type="submission" date="2016-10" db="EMBL/GenBank/DDBJ databases">
        <authorList>
            <person name="de Groot N.N."/>
        </authorList>
    </citation>
    <scope>NUCLEOTIDE SEQUENCE [LARGE SCALE GENOMIC DNA]</scope>
    <source>
        <strain evidence="9">ATCC 20501</strain>
    </source>
</reference>